<sequence length="116" mass="13262">MVREIPVYEPFSMDGETYETVLSPLENSKQIQLVFPFQTTFWTRFKIIGTNGPLEDIEAGPGARVPIGVSRIFNVSEFGPSIFVEVFKRNPRTYIDTLKVKTRSVQGYSIHFLTQN</sequence>
<keyword evidence="2" id="KW-1185">Reference proteome</keyword>
<accession>A0AAN7U1B4</accession>
<protein>
    <submittedName>
        <fullName evidence="1">Uncharacterized protein</fullName>
    </submittedName>
</protein>
<dbReference type="AlphaFoldDB" id="A0AAN7U1B4"/>
<dbReference type="Proteomes" id="UP001344447">
    <property type="component" value="Unassembled WGS sequence"/>
</dbReference>
<comment type="caution">
    <text evidence="1">The sequence shown here is derived from an EMBL/GenBank/DDBJ whole genome shotgun (WGS) entry which is preliminary data.</text>
</comment>
<organism evidence="1 2">
    <name type="scientific">Dictyostelium firmibasis</name>
    <dbReference type="NCBI Taxonomy" id="79012"/>
    <lineage>
        <taxon>Eukaryota</taxon>
        <taxon>Amoebozoa</taxon>
        <taxon>Evosea</taxon>
        <taxon>Eumycetozoa</taxon>
        <taxon>Dictyostelia</taxon>
        <taxon>Dictyosteliales</taxon>
        <taxon>Dictyosteliaceae</taxon>
        <taxon>Dictyostelium</taxon>
    </lineage>
</organism>
<name>A0AAN7U1B4_9MYCE</name>
<evidence type="ECO:0000313" key="1">
    <source>
        <dbReference type="EMBL" id="KAK5583037.1"/>
    </source>
</evidence>
<reference evidence="1 2" key="1">
    <citation type="submission" date="2023-11" db="EMBL/GenBank/DDBJ databases">
        <title>Dfirmibasis_genome.</title>
        <authorList>
            <person name="Edelbroek B."/>
            <person name="Kjellin J."/>
            <person name="Jerlstrom-Hultqvist J."/>
            <person name="Soderbom F."/>
        </authorList>
    </citation>
    <scope>NUCLEOTIDE SEQUENCE [LARGE SCALE GENOMIC DNA]</scope>
    <source>
        <strain evidence="1 2">TNS-C-14</strain>
    </source>
</reference>
<dbReference type="EMBL" id="JAVFKY010000001">
    <property type="protein sequence ID" value="KAK5583037.1"/>
    <property type="molecule type" value="Genomic_DNA"/>
</dbReference>
<evidence type="ECO:0000313" key="2">
    <source>
        <dbReference type="Proteomes" id="UP001344447"/>
    </source>
</evidence>
<proteinExistence type="predicted"/>
<gene>
    <name evidence="1" type="ORF">RB653_004627</name>
</gene>